<feature type="compositionally biased region" description="Low complexity" evidence="8">
    <location>
        <begin position="920"/>
        <end position="933"/>
    </location>
</feature>
<dbReference type="InterPro" id="IPR036188">
    <property type="entry name" value="FAD/NAD-bd_sf"/>
</dbReference>
<dbReference type="PANTHER" id="PTHR10742">
    <property type="entry name" value="FLAVIN MONOAMINE OXIDASE"/>
    <property type="match status" value="1"/>
</dbReference>
<protein>
    <recommendedName>
        <fullName evidence="9">Amine oxidase domain-containing protein</fullName>
    </recommendedName>
</protein>
<feature type="domain" description="Amine oxidase" evidence="9">
    <location>
        <begin position="637"/>
        <end position="1128"/>
    </location>
</feature>
<dbReference type="Proteomes" id="UP001465755">
    <property type="component" value="Unassembled WGS sequence"/>
</dbReference>
<evidence type="ECO:0000256" key="7">
    <source>
        <dbReference type="ARBA" id="ARBA00023002"/>
    </source>
</evidence>
<dbReference type="AlphaFoldDB" id="A0AAW1PH32"/>
<gene>
    <name evidence="10" type="ORF">WJX73_000144</name>
</gene>
<dbReference type="GO" id="GO:0046592">
    <property type="term" value="F:polyamine oxidase activity"/>
    <property type="evidence" value="ECO:0007669"/>
    <property type="project" value="TreeGrafter"/>
</dbReference>
<evidence type="ECO:0000256" key="1">
    <source>
        <dbReference type="ARBA" id="ARBA00001974"/>
    </source>
</evidence>
<dbReference type="Gene3D" id="3.90.660.10">
    <property type="match status" value="2"/>
</dbReference>
<evidence type="ECO:0000256" key="2">
    <source>
        <dbReference type="ARBA" id="ARBA00004496"/>
    </source>
</evidence>
<feature type="compositionally biased region" description="Basic residues" evidence="8">
    <location>
        <begin position="574"/>
        <end position="592"/>
    </location>
</feature>
<evidence type="ECO:0000256" key="4">
    <source>
        <dbReference type="ARBA" id="ARBA00022490"/>
    </source>
</evidence>
<dbReference type="GO" id="GO:0005737">
    <property type="term" value="C:cytoplasm"/>
    <property type="evidence" value="ECO:0007669"/>
    <property type="project" value="UniProtKB-SubCell"/>
</dbReference>
<dbReference type="EMBL" id="JALJOQ010000029">
    <property type="protein sequence ID" value="KAK9807907.1"/>
    <property type="molecule type" value="Genomic_DNA"/>
</dbReference>
<evidence type="ECO:0000313" key="11">
    <source>
        <dbReference type="Proteomes" id="UP001465755"/>
    </source>
</evidence>
<feature type="compositionally biased region" description="Polar residues" evidence="8">
    <location>
        <begin position="506"/>
        <end position="522"/>
    </location>
</feature>
<dbReference type="SUPFAM" id="SSF53474">
    <property type="entry name" value="alpha/beta-Hydrolases"/>
    <property type="match status" value="1"/>
</dbReference>
<evidence type="ECO:0000259" key="9">
    <source>
        <dbReference type="Pfam" id="PF01593"/>
    </source>
</evidence>
<keyword evidence="6" id="KW-0274">FAD</keyword>
<comment type="subcellular location">
    <subcellularLocation>
        <location evidence="2">Cytoplasm</location>
    </subcellularLocation>
</comment>
<proteinExistence type="inferred from homology"/>
<dbReference type="InterPro" id="IPR050281">
    <property type="entry name" value="Flavin_monoamine_oxidase"/>
</dbReference>
<feature type="region of interest" description="Disordered" evidence="8">
    <location>
        <begin position="562"/>
        <end position="592"/>
    </location>
</feature>
<feature type="region of interest" description="Disordered" evidence="8">
    <location>
        <begin position="920"/>
        <end position="940"/>
    </location>
</feature>
<feature type="region of interest" description="Disordered" evidence="8">
    <location>
        <begin position="499"/>
        <end position="523"/>
    </location>
</feature>
<organism evidence="10 11">
    <name type="scientific">Symbiochloris irregularis</name>
    <dbReference type="NCBI Taxonomy" id="706552"/>
    <lineage>
        <taxon>Eukaryota</taxon>
        <taxon>Viridiplantae</taxon>
        <taxon>Chlorophyta</taxon>
        <taxon>core chlorophytes</taxon>
        <taxon>Trebouxiophyceae</taxon>
        <taxon>Trebouxiales</taxon>
        <taxon>Trebouxiaceae</taxon>
        <taxon>Symbiochloris</taxon>
    </lineage>
</organism>
<dbReference type="PANTHER" id="PTHR10742:SF405">
    <property type="entry name" value="PEROXISOMAL N(1)-ACETYL-SPERMINE_SPERMIDINE OXIDASE"/>
    <property type="match status" value="1"/>
</dbReference>
<evidence type="ECO:0000256" key="6">
    <source>
        <dbReference type="ARBA" id="ARBA00022827"/>
    </source>
</evidence>
<dbReference type="Gene3D" id="3.50.50.60">
    <property type="entry name" value="FAD/NAD(P)-binding domain"/>
    <property type="match status" value="2"/>
</dbReference>
<dbReference type="SUPFAM" id="SSF51905">
    <property type="entry name" value="FAD/NAD(P)-binding domain"/>
    <property type="match status" value="1"/>
</dbReference>
<dbReference type="InterPro" id="IPR029058">
    <property type="entry name" value="AB_hydrolase_fold"/>
</dbReference>
<dbReference type="Pfam" id="PF01593">
    <property type="entry name" value="Amino_oxidase"/>
    <property type="match status" value="1"/>
</dbReference>
<name>A0AAW1PH32_9CHLO</name>
<evidence type="ECO:0000256" key="3">
    <source>
        <dbReference type="ARBA" id="ARBA00005995"/>
    </source>
</evidence>
<keyword evidence="7" id="KW-0560">Oxidoreductase</keyword>
<reference evidence="10 11" key="1">
    <citation type="journal article" date="2024" name="Nat. Commun.">
        <title>Phylogenomics reveals the evolutionary origins of lichenization in chlorophyte algae.</title>
        <authorList>
            <person name="Puginier C."/>
            <person name="Libourel C."/>
            <person name="Otte J."/>
            <person name="Skaloud P."/>
            <person name="Haon M."/>
            <person name="Grisel S."/>
            <person name="Petersen M."/>
            <person name="Berrin J.G."/>
            <person name="Delaux P.M."/>
            <person name="Dal Grande F."/>
            <person name="Keller J."/>
        </authorList>
    </citation>
    <scope>NUCLEOTIDE SEQUENCE [LARGE SCALE GENOMIC DNA]</scope>
    <source>
        <strain evidence="10 11">SAG 2036</strain>
    </source>
</reference>
<dbReference type="SUPFAM" id="SSF54373">
    <property type="entry name" value="FAD-linked reductases, C-terminal domain"/>
    <property type="match status" value="1"/>
</dbReference>
<keyword evidence="11" id="KW-1185">Reference proteome</keyword>
<comment type="similarity">
    <text evidence="3">Belongs to the flavin monoamine oxidase family.</text>
</comment>
<keyword evidence="5" id="KW-0285">Flavoprotein</keyword>
<comment type="cofactor">
    <cofactor evidence="1">
        <name>FAD</name>
        <dbReference type="ChEBI" id="CHEBI:57692"/>
    </cofactor>
</comment>
<dbReference type="InterPro" id="IPR002937">
    <property type="entry name" value="Amino_oxidase"/>
</dbReference>
<evidence type="ECO:0000256" key="8">
    <source>
        <dbReference type="SAM" id="MobiDB-lite"/>
    </source>
</evidence>
<sequence>MNPEEPQAEVSAEVSLGKIAVSAAEQAAVFAGIEADTSAHYVEPRYLDREPLIATVMPSHAELALCCLYANRYYTPKRLAKAAKKLGHTGFCPASLPAPPAPLSVHDEFVDRRCGVRMVTFVSPIHHLAGGGMVAAAVFTFRGTRLNKAGTLRADFHLIKDRNTELLVIQRALKHVSRHMRRLQLLHPTTQWAFFTTGHSLGGFTAISTTILCHAILRCVAFESPGLTTFYHRLARERGDAAFWQDRVINYLAIPNPINMCQHHLGLIFRVHFPRIETSIDLLHIFKCMLGTAVRLLNWGLMLSLAFSMLRLILGATLLASACSIPALQEASPGSTTSPAAQPHPGPSSFLLRLAGGCDLEATAQPAALATSAFWTLKSAAAFVAARLGTTVRHVLQQHSMWHMAQAFNPASGLPFHYVEMESWPKMLRLSEGFLVLLGRAVLECFWSTNTSEGVSVLLDRNAMIEARIAKLPGYVEVPAEGEDTSWLAALGDVFGLWSDPDDEPTGTSPRARTPSGGSPTALSAAALPVSKMEYPAGCIPVEDNSSHASDLSQTDVDFTTDAADESESEAGTHHPHHRHLHPRHGRSRAARRHVHYAKLKNSPLSRTQRTGLAHIVEGSGESAADDEGEDHESEAASARILLAGGVRVTVLEAGERVGGRAHTTQLGQCGQVELGATWLHGLRGSPVYEAALKNGLMNGNEHRTAAGSLWGTSQMVQQGAGTALDAAQTKLAKQGLKAFVMAFDNCQEVQSIKQGRSVADHLLEAWHRMMTEADADADKSLLAQAFHWRELLARGIDGCDRASNLSPECLSEYVELPGPNMPLPCGYSAVARAMAEGLDIRFGHCVTNIHWHQSGADVTCQDGTNMSADAIICTLPLGVLKAQHQSLFDPPLPVAKTKAIARIGMGIVDKIFIDFSPSSSSGNSTSCSGNGTADSSQSAKPIRSYQLLWQDPSMPFTTPGSTVYDDSPPDYDVDSEAAYEGHLDDDSEDEDVDALDADPSVEPWSASLGCAAAWIAGEDALQMERASDDELHAGITALLDSFPALRLPRKFRVHRTTWGTDPLALGSYSFAAKSTRLEDFGALEQSLQVGGTGLPVLLFAGEAMSAEHAGTTHGACFSGRRAAAQLLKAWR</sequence>
<accession>A0AAW1PH32</accession>
<keyword evidence="4" id="KW-0963">Cytoplasm</keyword>
<evidence type="ECO:0000256" key="5">
    <source>
        <dbReference type="ARBA" id="ARBA00022630"/>
    </source>
</evidence>
<evidence type="ECO:0000313" key="10">
    <source>
        <dbReference type="EMBL" id="KAK9807907.1"/>
    </source>
</evidence>
<comment type="caution">
    <text evidence="10">The sequence shown here is derived from an EMBL/GenBank/DDBJ whole genome shotgun (WGS) entry which is preliminary data.</text>
</comment>